<name>A0AAU6WFJ9_9MICC</name>
<evidence type="ECO:0000313" key="3">
    <source>
        <dbReference type="Proteomes" id="UP001486888"/>
    </source>
</evidence>
<reference evidence="2 3" key="1">
    <citation type="submission" date="2023-05" db="EMBL/GenBank/DDBJ databases">
        <title>Glutamicibacter sp. B1, complete genome.</title>
        <authorList>
            <person name="Long Y.H."/>
            <person name="Fang T."/>
            <person name="Li X.Y."/>
        </authorList>
    </citation>
    <scope>NUCLEOTIDE SEQUENCE [LARGE SCALE GENOMIC DNA]</scope>
    <source>
        <strain evidence="2 3">B1</strain>
    </source>
</reference>
<dbReference type="RefSeq" id="WP_345473299.1">
    <property type="nucleotide sequence ID" value="NZ_CP125942.1"/>
</dbReference>
<protein>
    <submittedName>
        <fullName evidence="2">SHOCT domain-containing protein</fullName>
    </submittedName>
</protein>
<keyword evidence="3" id="KW-1185">Reference proteome</keyword>
<accession>A0AAU6WFJ9</accession>
<keyword evidence="1" id="KW-0812">Transmembrane</keyword>
<keyword evidence="1" id="KW-1133">Transmembrane helix</keyword>
<organism evidence="2 3">
    <name type="scientific">Glutamicibacter ectropisis</name>
    <dbReference type="NCBI Taxonomy" id="3046593"/>
    <lineage>
        <taxon>Bacteria</taxon>
        <taxon>Bacillati</taxon>
        <taxon>Actinomycetota</taxon>
        <taxon>Actinomycetes</taxon>
        <taxon>Micrococcales</taxon>
        <taxon>Micrococcaceae</taxon>
        <taxon>Glutamicibacter</taxon>
    </lineage>
</organism>
<dbReference type="AlphaFoldDB" id="A0AAU6WFJ9"/>
<feature type="transmembrane region" description="Helical" evidence="1">
    <location>
        <begin position="37"/>
        <end position="63"/>
    </location>
</feature>
<evidence type="ECO:0000256" key="1">
    <source>
        <dbReference type="SAM" id="Phobius"/>
    </source>
</evidence>
<dbReference type="EMBL" id="CP125942">
    <property type="protein sequence ID" value="XAO46751.1"/>
    <property type="molecule type" value="Genomic_DNA"/>
</dbReference>
<dbReference type="KEGG" id="gey:QMQ05_04255"/>
<sequence>MEASSVIFAEAIPDTGDNTSFGYIDSTPSTGSTFMDAMFSAMPIIMGVVVVLFIAVVAFIIYAQVRNYRKIKSAGMDPMTLESELKAKLVQSNLLAPKESLEAKLTELSGLLSRGVITNEEYTQARQDLLKAWRQG</sequence>
<proteinExistence type="predicted"/>
<evidence type="ECO:0000313" key="2">
    <source>
        <dbReference type="EMBL" id="XAO46751.1"/>
    </source>
</evidence>
<keyword evidence="1" id="KW-0472">Membrane</keyword>
<gene>
    <name evidence="2" type="ORF">QMQ05_04255</name>
</gene>
<dbReference type="Proteomes" id="UP001486888">
    <property type="component" value="Chromosome"/>
</dbReference>